<dbReference type="AlphaFoldDB" id="A0A1B6JH48"/>
<sequence length="154" mass="18209">MTTFRLCLLFLCQFCIGSDLSFHVRYLDKKICESIENPVLLGGKYLYRDLLDLVIFLQEIEHKMKDGNRDGDRETMSIIEEGGLHLPNITQNDERLMEAFNWTQDQVDELRMKTQDIAGRWHNMLHILKRQPLYPVDYDIDSDKFLQNPRVNTT</sequence>
<keyword evidence="1" id="KW-0732">Signal</keyword>
<organism evidence="2">
    <name type="scientific">Homalodisca liturata</name>
    <dbReference type="NCBI Taxonomy" id="320908"/>
    <lineage>
        <taxon>Eukaryota</taxon>
        <taxon>Metazoa</taxon>
        <taxon>Ecdysozoa</taxon>
        <taxon>Arthropoda</taxon>
        <taxon>Hexapoda</taxon>
        <taxon>Insecta</taxon>
        <taxon>Pterygota</taxon>
        <taxon>Neoptera</taxon>
        <taxon>Paraneoptera</taxon>
        <taxon>Hemiptera</taxon>
        <taxon>Auchenorrhyncha</taxon>
        <taxon>Membracoidea</taxon>
        <taxon>Cicadellidae</taxon>
        <taxon>Cicadellinae</taxon>
        <taxon>Proconiini</taxon>
        <taxon>Homalodisca</taxon>
    </lineage>
</organism>
<proteinExistence type="predicted"/>
<protein>
    <submittedName>
        <fullName evidence="2">Uncharacterized protein</fullName>
    </submittedName>
</protein>
<dbReference type="EMBL" id="GECU01009217">
    <property type="protein sequence ID" value="JAS98489.1"/>
    <property type="molecule type" value="Transcribed_RNA"/>
</dbReference>
<feature type="chain" id="PRO_5008585776" evidence="1">
    <location>
        <begin position="18"/>
        <end position="154"/>
    </location>
</feature>
<evidence type="ECO:0000256" key="1">
    <source>
        <dbReference type="SAM" id="SignalP"/>
    </source>
</evidence>
<gene>
    <name evidence="2" type="ORF">g.26498</name>
</gene>
<reference evidence="2" key="1">
    <citation type="submission" date="2015-11" db="EMBL/GenBank/DDBJ databases">
        <title>De novo transcriptome assembly of four potential Pierce s Disease insect vectors from Arizona vineyards.</title>
        <authorList>
            <person name="Tassone E.E."/>
        </authorList>
    </citation>
    <scope>NUCLEOTIDE SEQUENCE</scope>
</reference>
<name>A0A1B6JH48_9HEMI</name>
<evidence type="ECO:0000313" key="2">
    <source>
        <dbReference type="EMBL" id="JAS98489.1"/>
    </source>
</evidence>
<feature type="signal peptide" evidence="1">
    <location>
        <begin position="1"/>
        <end position="17"/>
    </location>
</feature>
<accession>A0A1B6JH48</accession>